<organism evidence="2 3">
    <name type="scientific">Allopontixanthobacter sediminis</name>
    <dbReference type="NCBI Taxonomy" id="1689985"/>
    <lineage>
        <taxon>Bacteria</taxon>
        <taxon>Pseudomonadati</taxon>
        <taxon>Pseudomonadota</taxon>
        <taxon>Alphaproteobacteria</taxon>
        <taxon>Sphingomonadales</taxon>
        <taxon>Erythrobacteraceae</taxon>
        <taxon>Allopontixanthobacter</taxon>
    </lineage>
</organism>
<dbReference type="EMBL" id="WTYL01000001">
    <property type="protein sequence ID" value="MXP42865.1"/>
    <property type="molecule type" value="Genomic_DNA"/>
</dbReference>
<dbReference type="RefSeq" id="WP_160754530.1">
    <property type="nucleotide sequence ID" value="NZ_WTYL01000001.1"/>
</dbReference>
<sequence length="152" mass="17447">MDQRRDLRKFDDLTVGERRQSAKRTVSETELLEFARQYDPQWFHADPELARESHFGGLIASGVHVLAIWRQLDHTINGDVDFVCGIGFDDFRLVTALRAGDTVYVTSEIVSLTLSSSGKQRGTAITHYEMRNQNNEIIVRFDSINLVYRRTV</sequence>
<dbReference type="Proteomes" id="UP000431922">
    <property type="component" value="Unassembled WGS sequence"/>
</dbReference>
<feature type="domain" description="MaoC-like" evidence="1">
    <location>
        <begin position="17"/>
        <end position="115"/>
    </location>
</feature>
<accession>A0A845AX84</accession>
<dbReference type="OrthoDB" id="9797938at2"/>
<comment type="caution">
    <text evidence="2">The sequence shown here is derived from an EMBL/GenBank/DDBJ whole genome shotgun (WGS) entry which is preliminary data.</text>
</comment>
<evidence type="ECO:0000259" key="1">
    <source>
        <dbReference type="Pfam" id="PF01575"/>
    </source>
</evidence>
<dbReference type="InterPro" id="IPR002539">
    <property type="entry name" value="MaoC-like_dom"/>
</dbReference>
<keyword evidence="3" id="KW-1185">Reference proteome</keyword>
<name>A0A845AX84_9SPHN</name>
<proteinExistence type="predicted"/>
<dbReference type="Pfam" id="PF01575">
    <property type="entry name" value="MaoC_dehydratas"/>
    <property type="match status" value="1"/>
</dbReference>
<dbReference type="SUPFAM" id="SSF54637">
    <property type="entry name" value="Thioesterase/thiol ester dehydrase-isomerase"/>
    <property type="match status" value="1"/>
</dbReference>
<reference evidence="2 3" key="1">
    <citation type="submission" date="2019-12" db="EMBL/GenBank/DDBJ databases">
        <title>Genomic-based taxomic classification of the family Erythrobacteraceae.</title>
        <authorList>
            <person name="Xu L."/>
        </authorList>
    </citation>
    <scope>NUCLEOTIDE SEQUENCE [LARGE SCALE GENOMIC DNA]</scope>
    <source>
        <strain evidence="2 3">KCTC 42453</strain>
    </source>
</reference>
<dbReference type="InterPro" id="IPR052342">
    <property type="entry name" value="MCH/BMMD"/>
</dbReference>
<dbReference type="AlphaFoldDB" id="A0A845AX84"/>
<evidence type="ECO:0000313" key="2">
    <source>
        <dbReference type="EMBL" id="MXP42865.1"/>
    </source>
</evidence>
<dbReference type="PANTHER" id="PTHR43664:SF1">
    <property type="entry name" value="BETA-METHYLMALYL-COA DEHYDRATASE"/>
    <property type="match status" value="1"/>
</dbReference>
<gene>
    <name evidence="2" type="ORF">GRI65_00170</name>
</gene>
<dbReference type="Gene3D" id="3.10.129.10">
    <property type="entry name" value="Hotdog Thioesterase"/>
    <property type="match status" value="1"/>
</dbReference>
<dbReference type="PANTHER" id="PTHR43664">
    <property type="entry name" value="MONOAMINE OXIDASE-RELATED"/>
    <property type="match status" value="1"/>
</dbReference>
<evidence type="ECO:0000313" key="3">
    <source>
        <dbReference type="Proteomes" id="UP000431922"/>
    </source>
</evidence>
<dbReference type="InterPro" id="IPR029069">
    <property type="entry name" value="HotDog_dom_sf"/>
</dbReference>
<protein>
    <submittedName>
        <fullName evidence="2">Dehydratase</fullName>
    </submittedName>
</protein>